<organism evidence="4 5">
    <name type="scientific">Ostreobium quekettii</name>
    <dbReference type="NCBI Taxonomy" id="121088"/>
    <lineage>
        <taxon>Eukaryota</taxon>
        <taxon>Viridiplantae</taxon>
        <taxon>Chlorophyta</taxon>
        <taxon>core chlorophytes</taxon>
        <taxon>Ulvophyceae</taxon>
        <taxon>TCBD clade</taxon>
        <taxon>Bryopsidales</taxon>
        <taxon>Ostreobineae</taxon>
        <taxon>Ostreobiaceae</taxon>
        <taxon>Ostreobium</taxon>
    </lineage>
</organism>
<keyword evidence="3" id="KW-0732">Signal</keyword>
<feature type="chain" id="PRO_5035916680" evidence="3">
    <location>
        <begin position="28"/>
        <end position="704"/>
    </location>
</feature>
<protein>
    <submittedName>
        <fullName evidence="4">Uncharacterized protein</fullName>
    </submittedName>
</protein>
<feature type="region of interest" description="Disordered" evidence="1">
    <location>
        <begin position="428"/>
        <end position="458"/>
    </location>
</feature>
<keyword evidence="2" id="KW-1133">Transmembrane helix</keyword>
<keyword evidence="2" id="KW-0472">Membrane</keyword>
<feature type="signal peptide" evidence="3">
    <location>
        <begin position="1"/>
        <end position="27"/>
    </location>
</feature>
<reference evidence="4" key="1">
    <citation type="submission" date="2020-12" db="EMBL/GenBank/DDBJ databases">
        <authorList>
            <person name="Iha C."/>
        </authorList>
    </citation>
    <scope>NUCLEOTIDE SEQUENCE</scope>
</reference>
<feature type="compositionally biased region" description="Basic and acidic residues" evidence="1">
    <location>
        <begin position="434"/>
        <end position="454"/>
    </location>
</feature>
<evidence type="ECO:0000256" key="2">
    <source>
        <dbReference type="SAM" id="Phobius"/>
    </source>
</evidence>
<comment type="caution">
    <text evidence="4">The sequence shown here is derived from an EMBL/GenBank/DDBJ whole genome shotgun (WGS) entry which is preliminary data.</text>
</comment>
<dbReference type="PROSITE" id="PS51257">
    <property type="entry name" value="PROKAR_LIPOPROTEIN"/>
    <property type="match status" value="1"/>
</dbReference>
<name>A0A8S1J1L6_9CHLO</name>
<feature type="compositionally biased region" description="Low complexity" evidence="1">
    <location>
        <begin position="512"/>
        <end position="530"/>
    </location>
</feature>
<accession>A0A8S1J1L6</accession>
<keyword evidence="5" id="KW-1185">Reference proteome</keyword>
<dbReference type="EMBL" id="CAJHUC010001583">
    <property type="protein sequence ID" value="CAD7701604.1"/>
    <property type="molecule type" value="Genomic_DNA"/>
</dbReference>
<gene>
    <name evidence="4" type="ORF">OSTQU699_LOCUS6961</name>
</gene>
<evidence type="ECO:0000256" key="1">
    <source>
        <dbReference type="SAM" id="MobiDB-lite"/>
    </source>
</evidence>
<evidence type="ECO:0000256" key="3">
    <source>
        <dbReference type="SAM" id="SignalP"/>
    </source>
</evidence>
<dbReference type="Proteomes" id="UP000708148">
    <property type="component" value="Unassembled WGS sequence"/>
</dbReference>
<proteinExistence type="predicted"/>
<dbReference type="AlphaFoldDB" id="A0A8S1J1L6"/>
<keyword evidence="2" id="KW-0812">Transmembrane</keyword>
<sequence length="704" mass="74580">MAANEMRSWGWLAGLVALGLAACLATAQERAAAAETNLSASTLPELLAAMLSANRAKGPVSIALSGDIYLDPDLLWTVPELRVDVALRGGRLLVDDVLAVCSLGTNVTLTLEGVALRYRRLVGLGTMFVGVVGLGRSGRLAMRNVTAEVTPRSFGHIEANLGGEYPAGRAEGIEKLPMGRGFSVASLTMGRVTVLESVFRATDESVAVWPEAYEQQVFRASQLVHQLRKAQTPDPLRPFRLTLARTMSLALEDVPEGPIQLRRKVVIRGPGEEGVGLYLFADLQGGKLLNVSQGGMLVFQDLTYDYQAAVPPTSQFGACTNLSCIDTDTMLPFTYDQSSAVCSYVSINTSMHTWCPFVTGLAKWLFLRQTSPGTDTTSSVVHLPGVAELAEFKAGDTESFSLASFIGSGTCVHNSEITCSEAEIDQSAGILKPPRGEGKRPELKDKPEKFKGEARTGTPQGIGVGVATAIGLVGVVLLSVTVFVFAVVLRRRIGKRGLDSEDGRWMDQPLAGGSSTCESEGSSGSPGQKSANHALQEAPAPAPVPMVEVDVEERGAGGGEGSVSMDPSSVSGGTLMERKWRELKEEMHKMNDDSVQLQEQIGSGEWGGGRLSLFIAACMAIESGQAVGGGGRAWPARMSFGGMWFCRGVWHVGSMGVVSVCCGTALNVDCATQVALLQMTLERAVTPSLAPSSWQSVLQGHLGD</sequence>
<evidence type="ECO:0000313" key="5">
    <source>
        <dbReference type="Proteomes" id="UP000708148"/>
    </source>
</evidence>
<evidence type="ECO:0000313" key="4">
    <source>
        <dbReference type="EMBL" id="CAD7701604.1"/>
    </source>
</evidence>
<feature type="region of interest" description="Disordered" evidence="1">
    <location>
        <begin position="499"/>
        <end position="543"/>
    </location>
</feature>
<feature type="transmembrane region" description="Helical" evidence="2">
    <location>
        <begin position="462"/>
        <end position="489"/>
    </location>
</feature>